<proteinExistence type="predicted"/>
<accession>A0ABT9MNE6</accession>
<evidence type="ECO:0000256" key="1">
    <source>
        <dbReference type="SAM" id="MobiDB-lite"/>
    </source>
</evidence>
<dbReference type="Proteomes" id="UP001240984">
    <property type="component" value="Unassembled WGS sequence"/>
</dbReference>
<evidence type="ECO:0000313" key="4">
    <source>
        <dbReference type="Proteomes" id="UP001240984"/>
    </source>
</evidence>
<evidence type="ECO:0000313" key="3">
    <source>
        <dbReference type="EMBL" id="MDP9792945.1"/>
    </source>
</evidence>
<protein>
    <recommendedName>
        <fullName evidence="2">MobA/VirD2-like nuclease domain-containing protein</fullName>
    </recommendedName>
</protein>
<gene>
    <name evidence="3" type="ORF">J2S43_001457</name>
</gene>
<dbReference type="Pfam" id="PF03432">
    <property type="entry name" value="Relaxase"/>
    <property type="match status" value="1"/>
</dbReference>
<organism evidence="3 4">
    <name type="scientific">Catenuloplanes nepalensis</name>
    <dbReference type="NCBI Taxonomy" id="587533"/>
    <lineage>
        <taxon>Bacteria</taxon>
        <taxon>Bacillati</taxon>
        <taxon>Actinomycetota</taxon>
        <taxon>Actinomycetes</taxon>
        <taxon>Micromonosporales</taxon>
        <taxon>Micromonosporaceae</taxon>
        <taxon>Catenuloplanes</taxon>
    </lineage>
</organism>
<feature type="domain" description="MobA/VirD2-like nuclease" evidence="2">
    <location>
        <begin position="75"/>
        <end position="168"/>
    </location>
</feature>
<dbReference type="RefSeq" id="WP_306827831.1">
    <property type="nucleotide sequence ID" value="NZ_JAUSRA010000001.1"/>
</dbReference>
<dbReference type="InterPro" id="IPR005094">
    <property type="entry name" value="Endonuclease_MobA/VirD2"/>
</dbReference>
<reference evidence="3 4" key="1">
    <citation type="submission" date="2023-07" db="EMBL/GenBank/DDBJ databases">
        <title>Sequencing the genomes of 1000 actinobacteria strains.</title>
        <authorList>
            <person name="Klenk H.-P."/>
        </authorList>
    </citation>
    <scope>NUCLEOTIDE SEQUENCE [LARGE SCALE GENOMIC DNA]</scope>
    <source>
        <strain evidence="3 4">DSM 44710</strain>
    </source>
</reference>
<keyword evidence="4" id="KW-1185">Reference proteome</keyword>
<feature type="region of interest" description="Disordered" evidence="1">
    <location>
        <begin position="415"/>
        <end position="447"/>
    </location>
</feature>
<evidence type="ECO:0000259" key="2">
    <source>
        <dbReference type="Pfam" id="PF03432"/>
    </source>
</evidence>
<comment type="caution">
    <text evidence="3">The sequence shown here is derived from an EMBL/GenBank/DDBJ whole genome shotgun (WGS) entry which is preliminary data.</text>
</comment>
<sequence length="447" mass="49225">MIPNIVRGKRIGGLLRYLYGPGRREEHVDPRLVAAWDGAGPLAALEPAVGRDGRRDFRALAEVLEQPVRSGRNPPAKPVWHCSLRTHPSDRQLSDAQWGRIAAEAMAQIGLAPHQDVDAVRWVAVRHGADHIHIVATLVRQDRRTEWARNDRWRAQAACRDLEERYGLHQVGVSATARRHPTAPELHKARRLRRTETDRDVLRREARCAAAAAAGTDEFFALLREAGILTRPRMSSVRPHEVTGYSIALNRAHPIWYGGGRLATDLTLPRLRARWHDLPTTPPADPGNLVALAVRMAETAGLADTGASDLLFVAARQAPGRARRRILLRAADALDRAARPRRSPPARTHADLRGVARLLQLTGQLGDDRNSATVLQLLLALARLAEALADLKAAGRQLHQAREAREAARLLRMAAHIRGPAGTTRPLTPGRNRRHDPAAPDAPGRST</sequence>
<name>A0ABT9MNE6_9ACTN</name>
<dbReference type="EMBL" id="JAUSRA010000001">
    <property type="protein sequence ID" value="MDP9792945.1"/>
    <property type="molecule type" value="Genomic_DNA"/>
</dbReference>